<organism evidence="3 4">
    <name type="scientific">Candolleomyces eurysporus</name>
    <dbReference type="NCBI Taxonomy" id="2828524"/>
    <lineage>
        <taxon>Eukaryota</taxon>
        <taxon>Fungi</taxon>
        <taxon>Dikarya</taxon>
        <taxon>Basidiomycota</taxon>
        <taxon>Agaricomycotina</taxon>
        <taxon>Agaricomycetes</taxon>
        <taxon>Agaricomycetidae</taxon>
        <taxon>Agaricales</taxon>
        <taxon>Agaricineae</taxon>
        <taxon>Psathyrellaceae</taxon>
        <taxon>Candolleomyces</taxon>
    </lineage>
</organism>
<evidence type="ECO:0000313" key="4">
    <source>
        <dbReference type="Proteomes" id="UP001140091"/>
    </source>
</evidence>
<feature type="region of interest" description="Disordered" evidence="1">
    <location>
        <begin position="1"/>
        <end position="26"/>
    </location>
</feature>
<accession>A0A9W8J030</accession>
<evidence type="ECO:0000313" key="3">
    <source>
        <dbReference type="EMBL" id="KAJ2924964.1"/>
    </source>
</evidence>
<dbReference type="Gene3D" id="3.30.360.10">
    <property type="entry name" value="Dihydrodipicolinate Reductase, domain 2"/>
    <property type="match status" value="1"/>
</dbReference>
<evidence type="ECO:0000256" key="1">
    <source>
        <dbReference type="SAM" id="MobiDB-lite"/>
    </source>
</evidence>
<dbReference type="AlphaFoldDB" id="A0A9W8J030"/>
<dbReference type="EMBL" id="JANBPK010001199">
    <property type="protein sequence ID" value="KAJ2924964.1"/>
    <property type="molecule type" value="Genomic_DNA"/>
</dbReference>
<dbReference type="OrthoDB" id="64915at2759"/>
<dbReference type="InterPro" id="IPR000683">
    <property type="entry name" value="Gfo/Idh/MocA-like_OxRdtase_N"/>
</dbReference>
<reference evidence="3" key="1">
    <citation type="submission" date="2022-06" db="EMBL/GenBank/DDBJ databases">
        <title>Genome Sequence of Candolleomyces eurysporus.</title>
        <authorList>
            <person name="Buettner E."/>
        </authorList>
    </citation>
    <scope>NUCLEOTIDE SEQUENCE</scope>
    <source>
        <strain evidence="3">VTCC 930004</strain>
    </source>
</reference>
<dbReference type="PANTHER" id="PTHR43377:SF2">
    <property type="entry name" value="BINDING ROSSMANN FOLD OXIDOREDUCTASE, PUTATIVE (AFU_ORTHOLOGUE AFUA_4G00560)-RELATED"/>
    <property type="match status" value="1"/>
</dbReference>
<gene>
    <name evidence="3" type="ORF">H1R20_g12149</name>
</gene>
<dbReference type="Gene3D" id="3.40.50.720">
    <property type="entry name" value="NAD(P)-binding Rossmann-like Domain"/>
    <property type="match status" value="1"/>
</dbReference>
<dbReference type="InterPro" id="IPR051450">
    <property type="entry name" value="Gfo/Idh/MocA_Oxidoreductases"/>
</dbReference>
<sequence>MSSKFSKSLWRKTSKPKEEQIVHIPPPPPDIDPVTLVVIGCGDRGKIYSEYAVDNPYDCKVVSIAEPRAKTRQAFAQRHSIDQSLVFANWEELLAASEEVINTIGKRLADAVLVTVQDHLHLAVATAFAKQGYHILCEKPMATTVDACIEMAEAVKEAGVIFAMGHGEAHSSVITATSDSRLCLPVMRYSPYTQEIRAIISSGSLGELVNAVHVEPVGYYHFAHSFVRGNWRNERESSFSLLTKCCQ</sequence>
<protein>
    <recommendedName>
        <fullName evidence="2">Gfo/Idh/MocA-like oxidoreductase N-terminal domain-containing protein</fullName>
    </recommendedName>
</protein>
<name>A0A9W8J030_9AGAR</name>
<feature type="non-terminal residue" evidence="3">
    <location>
        <position position="247"/>
    </location>
</feature>
<proteinExistence type="predicted"/>
<dbReference type="PANTHER" id="PTHR43377">
    <property type="entry name" value="BILIVERDIN REDUCTASE A"/>
    <property type="match status" value="1"/>
</dbReference>
<dbReference type="Pfam" id="PF01408">
    <property type="entry name" value="GFO_IDH_MocA"/>
    <property type="match status" value="1"/>
</dbReference>
<dbReference type="Proteomes" id="UP001140091">
    <property type="component" value="Unassembled WGS sequence"/>
</dbReference>
<keyword evidence="4" id="KW-1185">Reference proteome</keyword>
<evidence type="ECO:0000259" key="2">
    <source>
        <dbReference type="Pfam" id="PF01408"/>
    </source>
</evidence>
<dbReference type="GO" id="GO:0000166">
    <property type="term" value="F:nucleotide binding"/>
    <property type="evidence" value="ECO:0007669"/>
    <property type="project" value="InterPro"/>
</dbReference>
<dbReference type="SUPFAM" id="SSF51735">
    <property type="entry name" value="NAD(P)-binding Rossmann-fold domains"/>
    <property type="match status" value="1"/>
</dbReference>
<dbReference type="InterPro" id="IPR036291">
    <property type="entry name" value="NAD(P)-bd_dom_sf"/>
</dbReference>
<feature type="domain" description="Gfo/Idh/MocA-like oxidoreductase N-terminal" evidence="2">
    <location>
        <begin position="36"/>
        <end position="166"/>
    </location>
</feature>
<comment type="caution">
    <text evidence="3">The sequence shown here is derived from an EMBL/GenBank/DDBJ whole genome shotgun (WGS) entry which is preliminary data.</text>
</comment>